<gene>
    <name evidence="2" type="ORF">FN976_15165</name>
</gene>
<keyword evidence="3" id="KW-1185">Reference proteome</keyword>
<sequence>MAALIYSLCALTCLACSVLLWRSWAGSRHPLLFWSGICFTLLTLNNALLVLDKVVYPVEVDLTVWRLSAALVALVVLVGGMIWEEDQ</sequence>
<feature type="transmembrane region" description="Helical" evidence="1">
    <location>
        <begin position="31"/>
        <end position="51"/>
    </location>
</feature>
<dbReference type="OrthoDB" id="5295794at2"/>
<reference evidence="2 3" key="1">
    <citation type="submission" date="2019-07" db="EMBL/GenBank/DDBJ databases">
        <title>Caenimonas sedimenti sp. nov., isolated from activated sludge.</title>
        <authorList>
            <person name="Xu J."/>
        </authorList>
    </citation>
    <scope>NUCLEOTIDE SEQUENCE [LARGE SCALE GENOMIC DNA]</scope>
    <source>
        <strain evidence="2 3">HX-9-20</strain>
    </source>
</reference>
<protein>
    <submittedName>
        <fullName evidence="2">Uncharacterized protein</fullName>
    </submittedName>
</protein>
<dbReference type="RefSeq" id="WP_145893883.1">
    <property type="nucleotide sequence ID" value="NZ_VOBQ01000012.1"/>
</dbReference>
<dbReference type="InterPro" id="IPR046027">
    <property type="entry name" value="DUF5985"/>
</dbReference>
<proteinExistence type="predicted"/>
<keyword evidence="1" id="KW-1133">Transmembrane helix</keyword>
<accession>A0A562ZPJ5</accession>
<evidence type="ECO:0000313" key="2">
    <source>
        <dbReference type="EMBL" id="TWO70327.1"/>
    </source>
</evidence>
<name>A0A562ZPJ5_9BURK</name>
<evidence type="ECO:0000256" key="1">
    <source>
        <dbReference type="SAM" id="Phobius"/>
    </source>
</evidence>
<dbReference type="Pfam" id="PF19447">
    <property type="entry name" value="DUF5985"/>
    <property type="match status" value="1"/>
</dbReference>
<organism evidence="2 3">
    <name type="scientific">Caenimonas sedimenti</name>
    <dbReference type="NCBI Taxonomy" id="2596921"/>
    <lineage>
        <taxon>Bacteria</taxon>
        <taxon>Pseudomonadati</taxon>
        <taxon>Pseudomonadota</taxon>
        <taxon>Betaproteobacteria</taxon>
        <taxon>Burkholderiales</taxon>
        <taxon>Comamonadaceae</taxon>
        <taxon>Caenimonas</taxon>
    </lineage>
</organism>
<dbReference type="Proteomes" id="UP000318199">
    <property type="component" value="Unassembled WGS sequence"/>
</dbReference>
<evidence type="ECO:0000313" key="3">
    <source>
        <dbReference type="Proteomes" id="UP000318199"/>
    </source>
</evidence>
<feature type="transmembrane region" description="Helical" evidence="1">
    <location>
        <begin position="63"/>
        <end position="83"/>
    </location>
</feature>
<dbReference type="EMBL" id="VOBQ01000012">
    <property type="protein sequence ID" value="TWO70327.1"/>
    <property type="molecule type" value="Genomic_DNA"/>
</dbReference>
<dbReference type="AlphaFoldDB" id="A0A562ZPJ5"/>
<keyword evidence="1" id="KW-0812">Transmembrane</keyword>
<keyword evidence="1" id="KW-0472">Membrane</keyword>
<comment type="caution">
    <text evidence="2">The sequence shown here is derived from an EMBL/GenBank/DDBJ whole genome shotgun (WGS) entry which is preliminary data.</text>
</comment>